<feature type="compositionally biased region" description="Low complexity" evidence="1">
    <location>
        <begin position="343"/>
        <end position="359"/>
    </location>
</feature>
<feature type="region of interest" description="Disordered" evidence="1">
    <location>
        <begin position="420"/>
        <end position="445"/>
    </location>
</feature>
<keyword evidence="4" id="KW-1185">Reference proteome</keyword>
<accession>A0A7T7M9Q2</accession>
<feature type="domain" description="Novel toxin 15" evidence="2">
    <location>
        <begin position="92"/>
        <end position="233"/>
    </location>
</feature>
<feature type="compositionally biased region" description="Low complexity" evidence="1">
    <location>
        <begin position="428"/>
        <end position="445"/>
    </location>
</feature>
<dbReference type="EMBL" id="CP066802">
    <property type="protein sequence ID" value="QQM67447.1"/>
    <property type="molecule type" value="Genomic_DNA"/>
</dbReference>
<protein>
    <recommendedName>
        <fullName evidence="2">Novel toxin 15 domain-containing protein</fullName>
    </recommendedName>
</protein>
<dbReference type="Pfam" id="PF15604">
    <property type="entry name" value="Ntox15"/>
    <property type="match status" value="1"/>
</dbReference>
<name>A0A7T7M9Q2_9ACTO</name>
<evidence type="ECO:0000256" key="1">
    <source>
        <dbReference type="SAM" id="MobiDB-lite"/>
    </source>
</evidence>
<dbReference type="Proteomes" id="UP000595895">
    <property type="component" value="Chromosome"/>
</dbReference>
<sequence>MTTPRPHQPPEQLTKQVLAELQAPHPTPGQPQAPGGLVASDMFTPGRVSSQDVLVWESTTAAAPSSLSWHSQKPVQVVFHTGSNKVLQAMGQEYTRQLDRQLQALSTLSAQRLLEGIEAYRTRGREPMSPAVVRDRKRFMVRVRKHLRKTHGFSKALAQATTEKIDRALAVLHESDQVIFGPSQPAAGADISLGASRVNSSIGSQNRSVSAVLEQAARAVPEEQRSQVRLNVRAVLTGSRTLAHRLRHGQVSLQARGEPERQATSPRAPSWTPAAMAQAIAAASRGTQTVPAPAPTPGPAPELKPVNMQRPASPASRTPVDAIRLPQEPARNPGNRPSPLTVQRPTAAQPPGAPQQVAPHVRAEVPASTPRTGSVQPPAAASARDQAPSTSKQVVQPGRSPAPRAQVLNAARARAAQILATQKAVSASPPRSLRTTRTTPKPLER</sequence>
<evidence type="ECO:0000313" key="4">
    <source>
        <dbReference type="Proteomes" id="UP000595895"/>
    </source>
</evidence>
<reference evidence="3 4" key="1">
    <citation type="submission" date="2020-12" db="EMBL/GenBank/DDBJ databases">
        <authorList>
            <person name="Zhou J."/>
        </authorList>
    </citation>
    <scope>NUCLEOTIDE SEQUENCE [LARGE SCALE GENOMIC DNA]</scope>
    <source>
        <strain evidence="3 4">CCUG 61299</strain>
    </source>
</reference>
<evidence type="ECO:0000259" key="2">
    <source>
        <dbReference type="Pfam" id="PF15604"/>
    </source>
</evidence>
<dbReference type="AlphaFoldDB" id="A0A7T7M9Q2"/>
<evidence type="ECO:0000313" key="3">
    <source>
        <dbReference type="EMBL" id="QQM67447.1"/>
    </source>
</evidence>
<dbReference type="RefSeq" id="WP_200276047.1">
    <property type="nucleotide sequence ID" value="NZ_CP066802.1"/>
</dbReference>
<feature type="compositionally biased region" description="Pro residues" evidence="1">
    <location>
        <begin position="292"/>
        <end position="302"/>
    </location>
</feature>
<feature type="region of interest" description="Disordered" evidence="1">
    <location>
        <begin position="247"/>
        <end position="405"/>
    </location>
</feature>
<gene>
    <name evidence="3" type="ORF">JG540_00600</name>
</gene>
<dbReference type="InterPro" id="IPR028949">
    <property type="entry name" value="Ntox15"/>
</dbReference>
<organism evidence="3 4">
    <name type="scientific">Actinomyces weissii</name>
    <dbReference type="NCBI Taxonomy" id="675090"/>
    <lineage>
        <taxon>Bacteria</taxon>
        <taxon>Bacillati</taxon>
        <taxon>Actinomycetota</taxon>
        <taxon>Actinomycetes</taxon>
        <taxon>Actinomycetales</taxon>
        <taxon>Actinomycetaceae</taxon>
        <taxon>Actinomyces</taxon>
    </lineage>
</organism>
<proteinExistence type="predicted"/>
<feature type="compositionally biased region" description="Low complexity" evidence="1">
    <location>
        <begin position="274"/>
        <end position="283"/>
    </location>
</feature>
<dbReference type="KEGG" id="awe:JG540_00600"/>